<feature type="region of interest" description="Disordered" evidence="1">
    <location>
        <begin position="124"/>
        <end position="167"/>
    </location>
</feature>
<proteinExistence type="predicted"/>
<dbReference type="AlphaFoldDB" id="A0AAQ3SFM2"/>
<evidence type="ECO:0000256" key="1">
    <source>
        <dbReference type="SAM" id="MobiDB-lite"/>
    </source>
</evidence>
<dbReference type="EMBL" id="CP144745">
    <property type="protein sequence ID" value="WVZ54967.1"/>
    <property type="molecule type" value="Genomic_DNA"/>
</dbReference>
<accession>A0AAQ3SFM2</accession>
<evidence type="ECO:0000313" key="3">
    <source>
        <dbReference type="Proteomes" id="UP001341281"/>
    </source>
</evidence>
<gene>
    <name evidence="2" type="ORF">U9M48_005692</name>
</gene>
<protein>
    <submittedName>
        <fullName evidence="2">Uncharacterized protein</fullName>
    </submittedName>
</protein>
<feature type="region of interest" description="Disordered" evidence="1">
    <location>
        <begin position="1"/>
        <end position="75"/>
    </location>
</feature>
<name>A0AAQ3SFM2_PASNO</name>
<dbReference type="Proteomes" id="UP001341281">
    <property type="component" value="Chromosome 01"/>
</dbReference>
<dbReference type="EMBL" id="CP144745">
    <property type="protein sequence ID" value="WVZ54968.1"/>
    <property type="molecule type" value="Genomic_DNA"/>
</dbReference>
<evidence type="ECO:0000313" key="2">
    <source>
        <dbReference type="EMBL" id="WVZ54968.1"/>
    </source>
</evidence>
<keyword evidence="3" id="KW-1185">Reference proteome</keyword>
<organism evidence="2 3">
    <name type="scientific">Paspalum notatum var. saurae</name>
    <dbReference type="NCBI Taxonomy" id="547442"/>
    <lineage>
        <taxon>Eukaryota</taxon>
        <taxon>Viridiplantae</taxon>
        <taxon>Streptophyta</taxon>
        <taxon>Embryophyta</taxon>
        <taxon>Tracheophyta</taxon>
        <taxon>Spermatophyta</taxon>
        <taxon>Magnoliopsida</taxon>
        <taxon>Liliopsida</taxon>
        <taxon>Poales</taxon>
        <taxon>Poaceae</taxon>
        <taxon>PACMAD clade</taxon>
        <taxon>Panicoideae</taxon>
        <taxon>Andropogonodae</taxon>
        <taxon>Paspaleae</taxon>
        <taxon>Paspalinae</taxon>
        <taxon>Paspalum</taxon>
    </lineage>
</organism>
<sequence>MLRTHTRTLPPPRHLPVAVRVAADRLPRRPRSGAATPTPRPRPRRRRPPPSPAPVRSRRADSPPPSASSPAASPAGQLLLRIRPRHGLSLPLPSLIRACPPRAQTLAAAANLVPLGLLEIDAGSSPARRGEGGGEGGRSAEEEAADCGTGGRRRRWTPRPALEVTQRQIRPRQCRNVEERPALERAGGAAPRGCRCP</sequence>
<reference evidence="2 3" key="1">
    <citation type="submission" date="2024-02" db="EMBL/GenBank/DDBJ databases">
        <title>High-quality chromosome-scale genome assembly of Pensacola bahiagrass (Paspalum notatum Flugge var. saurae).</title>
        <authorList>
            <person name="Vega J.M."/>
            <person name="Podio M."/>
            <person name="Orjuela J."/>
            <person name="Siena L.A."/>
            <person name="Pessino S.C."/>
            <person name="Combes M.C."/>
            <person name="Mariac C."/>
            <person name="Albertini E."/>
            <person name="Pupilli F."/>
            <person name="Ortiz J.P.A."/>
            <person name="Leblanc O."/>
        </authorList>
    </citation>
    <scope>NUCLEOTIDE SEQUENCE [LARGE SCALE GENOMIC DNA]</scope>
    <source>
        <strain evidence="2">R1</strain>
        <tissue evidence="2">Leaf</tissue>
    </source>
</reference>